<reference evidence="2" key="1">
    <citation type="submission" date="2022-11" db="UniProtKB">
        <authorList>
            <consortium name="WormBaseParasite"/>
        </authorList>
    </citation>
    <scope>IDENTIFICATION</scope>
</reference>
<sequence>MVLYLFKNGLFFLLFVYYGFEAGVSAEVINDATILTGCSSHCTLNFDKNLECWNKTLKFYEQTLVGGLRHYSNVLTNIGFWSIRNKKPPIDFKKYGGETIARMRKIEPGNAEDEDAVIEPTDYEQIVEKLVEKSQIAFETMVRKDNPNQIPLPSVCPLGCEKAWDPWYLMFLISAGISVILGFVTMIFVWFLDKRDTEEARLELAECEIVKLQPKESIADKIK</sequence>
<dbReference type="Proteomes" id="UP000887579">
    <property type="component" value="Unplaced"/>
</dbReference>
<proteinExistence type="predicted"/>
<evidence type="ECO:0000313" key="2">
    <source>
        <dbReference type="WBParaSite" id="ES5_v2.g8320.t1"/>
    </source>
</evidence>
<evidence type="ECO:0000313" key="1">
    <source>
        <dbReference type="Proteomes" id="UP000887579"/>
    </source>
</evidence>
<name>A0AC34GUE0_9BILA</name>
<protein>
    <submittedName>
        <fullName evidence="2">Uncharacterized protein</fullName>
    </submittedName>
</protein>
<accession>A0AC34GUE0</accession>
<organism evidence="1 2">
    <name type="scientific">Panagrolaimus sp. ES5</name>
    <dbReference type="NCBI Taxonomy" id="591445"/>
    <lineage>
        <taxon>Eukaryota</taxon>
        <taxon>Metazoa</taxon>
        <taxon>Ecdysozoa</taxon>
        <taxon>Nematoda</taxon>
        <taxon>Chromadorea</taxon>
        <taxon>Rhabditida</taxon>
        <taxon>Tylenchina</taxon>
        <taxon>Panagrolaimomorpha</taxon>
        <taxon>Panagrolaimoidea</taxon>
        <taxon>Panagrolaimidae</taxon>
        <taxon>Panagrolaimus</taxon>
    </lineage>
</organism>
<dbReference type="WBParaSite" id="ES5_v2.g8320.t1">
    <property type="protein sequence ID" value="ES5_v2.g8320.t1"/>
    <property type="gene ID" value="ES5_v2.g8320"/>
</dbReference>